<comment type="caution">
    <text evidence="1">The sequence shown here is derived from an EMBL/GenBank/DDBJ whole genome shotgun (WGS) entry which is preliminary data.</text>
</comment>
<protein>
    <recommendedName>
        <fullName evidence="3">Bacterial surface antigen (D15) domain-containing protein</fullName>
    </recommendedName>
</protein>
<dbReference type="EMBL" id="QFOI01000360">
    <property type="protein sequence ID" value="PZP43682.1"/>
    <property type="molecule type" value="Genomic_DNA"/>
</dbReference>
<dbReference type="Proteomes" id="UP000249645">
    <property type="component" value="Unassembled WGS sequence"/>
</dbReference>
<evidence type="ECO:0008006" key="3">
    <source>
        <dbReference type="Google" id="ProtNLM"/>
    </source>
</evidence>
<reference evidence="1 2" key="1">
    <citation type="submission" date="2017-11" db="EMBL/GenBank/DDBJ databases">
        <title>Infants hospitalized years apart are colonized by the same room-sourced microbial strains.</title>
        <authorList>
            <person name="Brooks B."/>
            <person name="Olm M.R."/>
            <person name="Firek B.A."/>
            <person name="Baker R."/>
            <person name="Thomas B.C."/>
            <person name="Morowitz M.J."/>
            <person name="Banfield J.F."/>
        </authorList>
    </citation>
    <scope>NUCLEOTIDE SEQUENCE [LARGE SCALE GENOMIC DNA]</scope>
    <source>
        <strain evidence="1">S2_009_000_R2_76</strain>
    </source>
</reference>
<sequence length="350" mass="40547">MFIAAHPVDTGSGSGKLFAVPVFGHTPEGGYEYGAATFKNFFLPTNINARSSFVTAKGSWTSRHALNFIGYGEFWSNQNSFYWNIDVRHQEYPFYYYGIGNRTKLNNAILLENRLSHINIESAKELWKHYYMGLNLLLEKQVFSVKDTVRRNQSSIPPNERKGTYLNLGLVQMYDTRDNTQYTSNGIYAYLKLSFYPEFKRDNDFTGTQINFNFKAFKSPVDQLTLGYNVVYNAFGSKIAPFYMLPQLGNDQIMRGFYEGRFRDKKLMAHQLEVRYRFIERLAITGFVGNGATTPNKWRLQDFRTSYGGGLRYFFDVRQRSTIRFDYAMTQHLAGEKRQTGIYVTLGEAF</sequence>
<evidence type="ECO:0000313" key="2">
    <source>
        <dbReference type="Proteomes" id="UP000249645"/>
    </source>
</evidence>
<evidence type="ECO:0000313" key="1">
    <source>
        <dbReference type="EMBL" id="PZP43682.1"/>
    </source>
</evidence>
<dbReference type="AlphaFoldDB" id="A0A2W5GK74"/>
<gene>
    <name evidence="1" type="ORF">DI598_15520</name>
</gene>
<accession>A0A2W5GK74</accession>
<proteinExistence type="predicted"/>
<organism evidence="1 2">
    <name type="scientific">Pseudopedobacter saltans</name>
    <dbReference type="NCBI Taxonomy" id="151895"/>
    <lineage>
        <taxon>Bacteria</taxon>
        <taxon>Pseudomonadati</taxon>
        <taxon>Bacteroidota</taxon>
        <taxon>Sphingobacteriia</taxon>
        <taxon>Sphingobacteriales</taxon>
        <taxon>Sphingobacteriaceae</taxon>
        <taxon>Pseudopedobacter</taxon>
    </lineage>
</organism>
<dbReference type="Gene3D" id="2.40.160.50">
    <property type="entry name" value="membrane protein fhac: a member of the omp85/tpsb transporter family"/>
    <property type="match status" value="1"/>
</dbReference>
<name>A0A2W5GK74_9SPHI</name>